<dbReference type="Proteomes" id="UP000462066">
    <property type="component" value="Unassembled WGS sequence"/>
</dbReference>
<keyword evidence="13" id="KW-1185">Reference proteome</keyword>
<evidence type="ECO:0000256" key="8">
    <source>
        <dbReference type="ARBA" id="ARBA00023235"/>
    </source>
</evidence>
<keyword evidence="7" id="KW-0234">DNA repair</keyword>
<reference evidence="12 13" key="1">
    <citation type="submission" date="2017-10" db="EMBL/GenBank/DDBJ databases">
        <title>Whole genome sequencing of Pseudoxanthomonas broegbernensis DSM 12573(T).</title>
        <authorList>
            <person name="Kumar S."/>
            <person name="Bansal K."/>
            <person name="Kaur A."/>
            <person name="Patil P."/>
            <person name="Sharma S."/>
            <person name="Patil P.B."/>
        </authorList>
    </citation>
    <scope>NUCLEOTIDE SEQUENCE [LARGE SCALE GENOMIC DNA]</scope>
    <source>
        <strain evidence="12 13">DSM 12573</strain>
    </source>
</reference>
<dbReference type="GO" id="GO:0016887">
    <property type="term" value="F:ATP hydrolysis activity"/>
    <property type="evidence" value="ECO:0007669"/>
    <property type="project" value="TreeGrafter"/>
</dbReference>
<dbReference type="InterPro" id="IPR027417">
    <property type="entry name" value="P-loop_NTPase"/>
</dbReference>
<dbReference type="GO" id="GO:0004386">
    <property type="term" value="F:helicase activity"/>
    <property type="evidence" value="ECO:0007669"/>
    <property type="project" value="UniProtKB-KW"/>
</dbReference>
<evidence type="ECO:0000256" key="4">
    <source>
        <dbReference type="ARBA" id="ARBA00022806"/>
    </source>
</evidence>
<keyword evidence="5" id="KW-0067">ATP-binding</keyword>
<dbReference type="Pfam" id="PF08494">
    <property type="entry name" value="DEAD_assoc"/>
    <property type="match status" value="1"/>
</dbReference>
<evidence type="ECO:0000256" key="2">
    <source>
        <dbReference type="ARBA" id="ARBA00022763"/>
    </source>
</evidence>
<dbReference type="Pfam" id="PF19306">
    <property type="entry name" value="WHD_Lhr"/>
    <property type="match status" value="1"/>
</dbReference>
<dbReference type="Pfam" id="PF00270">
    <property type="entry name" value="DEAD"/>
    <property type="match status" value="1"/>
</dbReference>
<evidence type="ECO:0000256" key="9">
    <source>
        <dbReference type="SAM" id="MobiDB-lite"/>
    </source>
</evidence>
<evidence type="ECO:0000259" key="11">
    <source>
        <dbReference type="PROSITE" id="PS51194"/>
    </source>
</evidence>
<keyword evidence="1" id="KW-0547">Nucleotide-binding</keyword>
<dbReference type="PROSITE" id="PS51194">
    <property type="entry name" value="HELICASE_CTER"/>
    <property type="match status" value="1"/>
</dbReference>
<dbReference type="GO" id="GO:0006281">
    <property type="term" value="P:DNA repair"/>
    <property type="evidence" value="ECO:0007669"/>
    <property type="project" value="UniProtKB-KW"/>
</dbReference>
<evidence type="ECO:0000256" key="6">
    <source>
        <dbReference type="ARBA" id="ARBA00023125"/>
    </source>
</evidence>
<feature type="compositionally biased region" description="Low complexity" evidence="9">
    <location>
        <begin position="1411"/>
        <end position="1429"/>
    </location>
</feature>
<sequence>MPIHAFHPAVARWFGGAFPAPTAAQAAAWPAIMAGRNTLVAAPTGSGKTLTAFLAAIDALVREGLANGGELPDRTSVVYVSPLKALSNDIALNLEAPLAGIRAALAGLDLPEVDIRAAVRTGDTPQSERAQVRKKPPHILVTTPESLYVLLGSASGRTMLSGVRSVIVDEIHALADDKRGSHLALSLERLEALCGRPLVRIGLSATQKPVEEVARFLVGAANVYPTRMDLPGWPGNDPLAGSDAVLGGTATQEVPDCAIVDIGYAKRRDLALELPPTPLSAVMSNDQWEQVYARLAELVRAHRTTLVFVNTRRMAERAAFHLGELLGREQVATHHGSLSKELRLEAEQKLKRGQLQALVATASLELGLDIGDVDLVCQLGSPRSIAAFLQRAGRSGHHVGGVPKARLFPQTRDELVECAALLDCVRRGELDALRILPAPLDVLAQQIVAEVAATEWDEDALYDWLRRAWPYAKLERGRFDDVVKMLADGFSDRRGPRAGWLHRDAVNRRLRGRQGARMVATMSGGTIPETGDYAVVLEPQSTFIGSVNEDFAVESMAGDIFQLGNASYRILRVEPGRVRVEDAQGMPPSIPFWLGEAPGRSDELSFGVSRLRQELASRMDGLRVAPVERAAQPSALDDRQEAAAGVAASESEVLSSVPGGRSDARDDDDGSARQAAPLPDDDGLVPAGLPPDGDAPLRLAGTEGAMEWLHEAVGLDAPAARQLVDYLGATVIVLGAMPTQRRIVLERFFDETGSTHLLIHSPYGSRLNRAWGLALRKRFCRQFNFELQAAATEDAIVLSLSTSHSFPLIEVSRYLHSSSAQDVLVQALLDAPLFPVRWRWNATTALALPRFVGGKKVPPQLQRMKSEDLLATVFPDQVACLENIVGERQVPDHPLVAQTLDDCLHEAMDAEGWLEVLRGLESGAIQVLARDLTAPSPLAAEALNARPYAFLDDAPLEERRTQAVQTRRYADPQSATDLGRLDGEAVRRVREEAWPRPRNADEMHEALTGLGFVTAAEAARDPAWEPLLQRLARDARATRVSAAGRQGWVAAERLPQMLALHPSALLQPGVAVPEEFAAVQWSAEAAATALLRSRLTGLGPVTAAALADGLGIAPLAADMALLALQSQGYAMQGRFSPDAAGGDPEWCERHLLARIHRYTLKRLRREIEPVAPRDFMRFLFDWQRTAEDARVSGPEALAGVLAQLEGYEAPAAAWEGELLPARVRDYSIGWLDDLCTAGRTLWTRLRASEAEPGAARAGTSLRGTPVLLLPRRSAPHWTALAPPQADGAALSSRAQKLADFLAAHGASFFDEMIAGTRLLRTELEDALAELVARGRVHCDSFAGLRALLVPASKRPSPGQGRRRAALFGIEDAGRWTLVRRTPPSPVGDTGDAGDAIQGVADVGASAQAGAPARAVAASSPRRAAAAMRPARAHKPDPEAVEHVARVLLRRYGVVCWRVLEREAAWLPPWRELLRVYRRLEARGEVRGGRFIDGLSGEQFALPEAIGLLRKARQKPMDGSLVCVSALDPLNLSGTVIVGDKVPRIAGARVLYRDGMPLASLVAGEVRAMAELSPAEEGAVRRALLREPAAGAEALLARLHAGAVP</sequence>
<dbReference type="Pfam" id="PF23235">
    <property type="entry name" value="WHD_3rd_Lhr"/>
    <property type="match status" value="1"/>
</dbReference>
<feature type="region of interest" description="Disordered" evidence="9">
    <location>
        <begin position="1411"/>
        <end position="1436"/>
    </location>
</feature>
<dbReference type="SMART" id="SM00490">
    <property type="entry name" value="HELICc"/>
    <property type="match status" value="1"/>
</dbReference>
<dbReference type="GO" id="GO:0003677">
    <property type="term" value="F:DNA binding"/>
    <property type="evidence" value="ECO:0007669"/>
    <property type="project" value="UniProtKB-KW"/>
</dbReference>
<protein>
    <submittedName>
        <fullName evidence="12">ATP-dependent DNA helicase</fullName>
    </submittedName>
</protein>
<dbReference type="PROSITE" id="PS51192">
    <property type="entry name" value="HELICASE_ATP_BIND_1"/>
    <property type="match status" value="1"/>
</dbReference>
<evidence type="ECO:0000256" key="3">
    <source>
        <dbReference type="ARBA" id="ARBA00022801"/>
    </source>
</evidence>
<dbReference type="InterPro" id="IPR045628">
    <property type="entry name" value="Lhr_WH_dom"/>
</dbReference>
<name>A0A7V8GKF7_9GAMM</name>
<dbReference type="SMART" id="SM00487">
    <property type="entry name" value="DEXDc"/>
    <property type="match status" value="1"/>
</dbReference>
<feature type="compositionally biased region" description="Low complexity" evidence="9">
    <location>
        <begin position="642"/>
        <end position="661"/>
    </location>
</feature>
<keyword evidence="4 12" id="KW-0347">Helicase</keyword>
<dbReference type="InterPro" id="IPR013701">
    <property type="entry name" value="Lhr-like_DEAD/DEAH_assoc"/>
</dbReference>
<dbReference type="InterPro" id="IPR001650">
    <property type="entry name" value="Helicase_C-like"/>
</dbReference>
<evidence type="ECO:0000259" key="10">
    <source>
        <dbReference type="PROSITE" id="PS51192"/>
    </source>
</evidence>
<dbReference type="InterPro" id="IPR055368">
    <property type="entry name" value="WH3_Lhr"/>
</dbReference>
<feature type="region of interest" description="Disordered" evidence="9">
    <location>
        <begin position="629"/>
        <end position="697"/>
    </location>
</feature>
<dbReference type="GO" id="GO:0005524">
    <property type="term" value="F:ATP binding"/>
    <property type="evidence" value="ECO:0007669"/>
    <property type="project" value="UniProtKB-KW"/>
</dbReference>
<feature type="domain" description="Helicase ATP-binding" evidence="10">
    <location>
        <begin position="29"/>
        <end position="225"/>
    </location>
</feature>
<feature type="domain" description="Helicase C-terminal" evidence="11">
    <location>
        <begin position="287"/>
        <end position="444"/>
    </location>
</feature>
<dbReference type="PANTHER" id="PTHR47962">
    <property type="entry name" value="ATP-DEPENDENT HELICASE LHR-RELATED-RELATED"/>
    <property type="match status" value="1"/>
</dbReference>
<keyword evidence="6" id="KW-0238">DNA-binding</keyword>
<evidence type="ECO:0000313" key="13">
    <source>
        <dbReference type="Proteomes" id="UP000462066"/>
    </source>
</evidence>
<evidence type="ECO:0000313" key="12">
    <source>
        <dbReference type="EMBL" id="KAF1685047.1"/>
    </source>
</evidence>
<dbReference type="Pfam" id="PF00271">
    <property type="entry name" value="Helicase_C"/>
    <property type="match status" value="1"/>
</dbReference>
<comment type="caution">
    <text evidence="12">The sequence shown here is derived from an EMBL/GenBank/DDBJ whole genome shotgun (WGS) entry which is preliminary data.</text>
</comment>
<keyword evidence="2" id="KW-0227">DNA damage</keyword>
<dbReference type="InterPro" id="IPR011545">
    <property type="entry name" value="DEAD/DEAH_box_helicase_dom"/>
</dbReference>
<gene>
    <name evidence="12" type="ORF">B1992_13470</name>
</gene>
<dbReference type="EMBL" id="MWIP01000018">
    <property type="protein sequence ID" value="KAF1685047.1"/>
    <property type="molecule type" value="Genomic_DNA"/>
</dbReference>
<dbReference type="CDD" id="cd18796">
    <property type="entry name" value="SF2_C_LHR"/>
    <property type="match status" value="1"/>
</dbReference>
<evidence type="ECO:0000256" key="1">
    <source>
        <dbReference type="ARBA" id="ARBA00022741"/>
    </source>
</evidence>
<keyword evidence="8" id="KW-0413">Isomerase</keyword>
<dbReference type="SUPFAM" id="SSF52540">
    <property type="entry name" value="P-loop containing nucleoside triphosphate hydrolases"/>
    <property type="match status" value="1"/>
</dbReference>
<proteinExistence type="predicted"/>
<dbReference type="InterPro" id="IPR055367">
    <property type="entry name" value="WH4_Lhr"/>
</dbReference>
<organism evidence="12 13">
    <name type="scientific">Pseudoxanthomonas broegbernensis</name>
    <dbReference type="NCBI Taxonomy" id="83619"/>
    <lineage>
        <taxon>Bacteria</taxon>
        <taxon>Pseudomonadati</taxon>
        <taxon>Pseudomonadota</taxon>
        <taxon>Gammaproteobacteria</taxon>
        <taxon>Lysobacterales</taxon>
        <taxon>Lysobacteraceae</taxon>
        <taxon>Pseudoxanthomonas</taxon>
    </lineage>
</organism>
<dbReference type="PANTHER" id="PTHR47962:SF5">
    <property type="entry name" value="ATP-DEPENDENT HELICASE LHR-RELATED"/>
    <property type="match status" value="1"/>
</dbReference>
<evidence type="ECO:0000256" key="5">
    <source>
        <dbReference type="ARBA" id="ARBA00022840"/>
    </source>
</evidence>
<dbReference type="CDD" id="cd17922">
    <property type="entry name" value="DEXHc_LHR-like"/>
    <property type="match status" value="1"/>
</dbReference>
<accession>A0A7V8GKF7</accession>
<dbReference type="InterPro" id="IPR052511">
    <property type="entry name" value="ATP-dep_Helicase"/>
</dbReference>
<keyword evidence="3" id="KW-0378">Hydrolase</keyword>
<dbReference type="Pfam" id="PF23234">
    <property type="entry name" value="WHD_4th_Lhr"/>
    <property type="match status" value="1"/>
</dbReference>
<dbReference type="InterPro" id="IPR014001">
    <property type="entry name" value="Helicase_ATP-bd"/>
</dbReference>
<dbReference type="Gene3D" id="3.40.50.300">
    <property type="entry name" value="P-loop containing nucleotide triphosphate hydrolases"/>
    <property type="match status" value="2"/>
</dbReference>
<evidence type="ECO:0000256" key="7">
    <source>
        <dbReference type="ARBA" id="ARBA00023204"/>
    </source>
</evidence>